<dbReference type="Proteomes" id="UP000439986">
    <property type="component" value="Unassembled WGS sequence"/>
</dbReference>
<dbReference type="RefSeq" id="WP_154359404.1">
    <property type="nucleotide sequence ID" value="NZ_WKJL01000014.1"/>
</dbReference>
<sequence>MKTSEAERLAKIILESTIARESANQALPSQASLKKTNEERLRQARRQFDKKYSLATPPEFMKI</sequence>
<dbReference type="EMBL" id="WKJL01000014">
    <property type="protein sequence ID" value="MRW86142.1"/>
    <property type="molecule type" value="Genomic_DNA"/>
</dbReference>
<evidence type="ECO:0000313" key="2">
    <source>
        <dbReference type="Proteomes" id="UP000439986"/>
    </source>
</evidence>
<name>A0A844DB83_9BURK</name>
<organism evidence="1 2">
    <name type="scientific">Duganella aquatilis</name>
    <dbReference type="NCBI Taxonomy" id="2666082"/>
    <lineage>
        <taxon>Bacteria</taxon>
        <taxon>Pseudomonadati</taxon>
        <taxon>Pseudomonadota</taxon>
        <taxon>Betaproteobacteria</taxon>
        <taxon>Burkholderiales</taxon>
        <taxon>Oxalobacteraceae</taxon>
        <taxon>Telluria group</taxon>
        <taxon>Duganella</taxon>
    </lineage>
</organism>
<accession>A0A844DB83</accession>
<keyword evidence="2" id="KW-1185">Reference proteome</keyword>
<comment type="caution">
    <text evidence="1">The sequence shown here is derived from an EMBL/GenBank/DDBJ whole genome shotgun (WGS) entry which is preliminary data.</text>
</comment>
<reference evidence="1 2" key="1">
    <citation type="submission" date="2019-11" db="EMBL/GenBank/DDBJ databases">
        <title>Novel species isolated from a subtropical stream in China.</title>
        <authorList>
            <person name="Lu H."/>
        </authorList>
    </citation>
    <scope>NUCLEOTIDE SEQUENCE [LARGE SCALE GENOMIC DNA]</scope>
    <source>
        <strain evidence="1 2">FT26W</strain>
    </source>
</reference>
<protein>
    <submittedName>
        <fullName evidence="1">Uncharacterized protein</fullName>
    </submittedName>
</protein>
<evidence type="ECO:0000313" key="1">
    <source>
        <dbReference type="EMBL" id="MRW86142.1"/>
    </source>
</evidence>
<dbReference type="AlphaFoldDB" id="A0A844DB83"/>
<proteinExistence type="predicted"/>
<gene>
    <name evidence="1" type="ORF">GJ698_18890</name>
</gene>